<dbReference type="Proteomes" id="UP001527882">
    <property type="component" value="Unassembled WGS sequence"/>
</dbReference>
<accession>A0ABT4QCI9</accession>
<evidence type="ECO:0000256" key="3">
    <source>
        <dbReference type="ARBA" id="ARBA00022842"/>
    </source>
</evidence>
<dbReference type="SUPFAM" id="SSF55811">
    <property type="entry name" value="Nudix"/>
    <property type="match status" value="1"/>
</dbReference>
<dbReference type="RefSeq" id="WP_269883049.1">
    <property type="nucleotide sequence ID" value="NZ_JAQAGZ010000012.1"/>
</dbReference>
<keyword evidence="6" id="KW-1185">Reference proteome</keyword>
<keyword evidence="3" id="KW-0460">Magnesium</keyword>
<dbReference type="InterPro" id="IPR020476">
    <property type="entry name" value="Nudix_hydrolase"/>
</dbReference>
<name>A0ABT4QCI9_9BACL</name>
<evidence type="ECO:0000259" key="4">
    <source>
        <dbReference type="PROSITE" id="PS51462"/>
    </source>
</evidence>
<evidence type="ECO:0000256" key="2">
    <source>
        <dbReference type="ARBA" id="ARBA00022801"/>
    </source>
</evidence>
<dbReference type="Gene3D" id="3.90.79.10">
    <property type="entry name" value="Nucleoside Triphosphate Pyrophosphohydrolase"/>
    <property type="match status" value="1"/>
</dbReference>
<dbReference type="InterPro" id="IPR000086">
    <property type="entry name" value="NUDIX_hydrolase_dom"/>
</dbReference>
<dbReference type="InterPro" id="IPR015797">
    <property type="entry name" value="NUDIX_hydrolase-like_dom_sf"/>
</dbReference>
<evidence type="ECO:0000313" key="5">
    <source>
        <dbReference type="EMBL" id="MCZ8514528.1"/>
    </source>
</evidence>
<reference evidence="5 6" key="1">
    <citation type="submission" date="2022-12" db="EMBL/GenBank/DDBJ databases">
        <title>Draft genome sequence of Paenibacillus sp. dW9.</title>
        <authorList>
            <person name="Choi E.-W."/>
            <person name="Kim D.-U."/>
        </authorList>
    </citation>
    <scope>NUCLEOTIDE SEQUENCE [LARGE SCALE GENOMIC DNA]</scope>
    <source>
        <strain evidence="6">dW9</strain>
    </source>
</reference>
<dbReference type="PANTHER" id="PTHR43222">
    <property type="entry name" value="NUDIX HYDROLASE 23"/>
    <property type="match status" value="1"/>
</dbReference>
<evidence type="ECO:0000313" key="6">
    <source>
        <dbReference type="Proteomes" id="UP001527882"/>
    </source>
</evidence>
<dbReference type="Pfam" id="PF00293">
    <property type="entry name" value="NUDIX"/>
    <property type="match status" value="1"/>
</dbReference>
<dbReference type="PRINTS" id="PR00502">
    <property type="entry name" value="NUDIXFAMILY"/>
</dbReference>
<dbReference type="PROSITE" id="PS51462">
    <property type="entry name" value="NUDIX"/>
    <property type="match status" value="1"/>
</dbReference>
<dbReference type="EMBL" id="JAQAGZ010000012">
    <property type="protein sequence ID" value="MCZ8514528.1"/>
    <property type="molecule type" value="Genomic_DNA"/>
</dbReference>
<evidence type="ECO:0000256" key="1">
    <source>
        <dbReference type="ARBA" id="ARBA00001946"/>
    </source>
</evidence>
<comment type="cofactor">
    <cofactor evidence="1">
        <name>Mg(2+)</name>
        <dbReference type="ChEBI" id="CHEBI:18420"/>
    </cofactor>
</comment>
<dbReference type="CDD" id="cd18886">
    <property type="entry name" value="NUDIX_MutT_Nudt1"/>
    <property type="match status" value="1"/>
</dbReference>
<keyword evidence="2" id="KW-0378">Hydrolase</keyword>
<proteinExistence type="predicted"/>
<comment type="caution">
    <text evidence="5">The sequence shown here is derived from an EMBL/GenBank/DDBJ whole genome shotgun (WGS) entry which is preliminary data.</text>
</comment>
<dbReference type="PANTHER" id="PTHR43222:SF2">
    <property type="entry name" value="NUDIX HYDROLASE 23, CHLOROPLASTIC"/>
    <property type="match status" value="1"/>
</dbReference>
<sequence>MLKYTICFIKRGDELLLLNRERAPWMGIWNGVGGKLEPGETPDRSILREIREETGIELASVRFKGLVTWLTDGSRYGGMYTYLGEVAPSFPYPTPRPTEEGLLDWKAIDWILHPSNQGVAANIPLFLPLLLNDSRCYDHFCTFTGNRITQFVSNEINPEAEHDEKLLAPLREAALR</sequence>
<protein>
    <submittedName>
        <fullName evidence="5">8-oxo-dGTP diphosphatase</fullName>
    </submittedName>
</protein>
<gene>
    <name evidence="5" type="ORF">O9H85_19295</name>
</gene>
<organism evidence="5 6">
    <name type="scientific">Paenibacillus gyeongsangnamensis</name>
    <dbReference type="NCBI Taxonomy" id="3388067"/>
    <lineage>
        <taxon>Bacteria</taxon>
        <taxon>Bacillati</taxon>
        <taxon>Bacillota</taxon>
        <taxon>Bacilli</taxon>
        <taxon>Bacillales</taxon>
        <taxon>Paenibacillaceae</taxon>
        <taxon>Paenibacillus</taxon>
    </lineage>
</organism>
<feature type="domain" description="Nudix hydrolase" evidence="4">
    <location>
        <begin position="1"/>
        <end position="132"/>
    </location>
</feature>